<feature type="region of interest" description="Disordered" evidence="3">
    <location>
        <begin position="541"/>
        <end position="750"/>
    </location>
</feature>
<feature type="compositionally biased region" description="Polar residues" evidence="3">
    <location>
        <begin position="630"/>
        <end position="645"/>
    </location>
</feature>
<evidence type="ECO:0000313" key="4">
    <source>
        <dbReference type="EMBL" id="KAK1745478.1"/>
    </source>
</evidence>
<name>A0AAD8YFQ9_9STRA</name>
<dbReference type="PANTHER" id="PTHR43215">
    <property type="entry name" value="RADIAL SPOKE HEAD 1 HOMOLOG"/>
    <property type="match status" value="1"/>
</dbReference>
<dbReference type="EMBL" id="JATAAI010000005">
    <property type="protein sequence ID" value="KAK1745478.1"/>
    <property type="molecule type" value="Genomic_DNA"/>
</dbReference>
<dbReference type="SUPFAM" id="SSF82185">
    <property type="entry name" value="Histone H3 K4-specific methyltransferase SET7/9 N-terminal domain"/>
    <property type="match status" value="1"/>
</dbReference>
<keyword evidence="1" id="KW-0677">Repeat</keyword>
<reference evidence="4" key="1">
    <citation type="submission" date="2023-06" db="EMBL/GenBank/DDBJ databases">
        <title>Survivors Of The Sea: Transcriptome response of Skeletonema marinoi to long-term dormancy.</title>
        <authorList>
            <person name="Pinder M.I.M."/>
            <person name="Kourtchenko O."/>
            <person name="Robertson E.K."/>
            <person name="Larsson T."/>
            <person name="Maumus F."/>
            <person name="Osuna-Cruz C.M."/>
            <person name="Vancaester E."/>
            <person name="Stenow R."/>
            <person name="Vandepoele K."/>
            <person name="Ploug H."/>
            <person name="Bruchert V."/>
            <person name="Godhe A."/>
            <person name="Topel M."/>
        </authorList>
    </citation>
    <scope>NUCLEOTIDE SEQUENCE</scope>
    <source>
        <strain evidence="4">R05AC</strain>
    </source>
</reference>
<evidence type="ECO:0000256" key="3">
    <source>
        <dbReference type="SAM" id="MobiDB-lite"/>
    </source>
</evidence>
<feature type="compositionally biased region" description="Basic and acidic residues" evidence="3">
    <location>
        <begin position="835"/>
        <end position="844"/>
    </location>
</feature>
<evidence type="ECO:0000256" key="1">
    <source>
        <dbReference type="ARBA" id="ARBA00022737"/>
    </source>
</evidence>
<gene>
    <name evidence="4" type="ORF">QTG54_003402</name>
</gene>
<feature type="compositionally biased region" description="Polar residues" evidence="3">
    <location>
        <begin position="657"/>
        <end position="672"/>
    </location>
</feature>
<feature type="region of interest" description="Disordered" evidence="3">
    <location>
        <begin position="165"/>
        <end position="193"/>
    </location>
</feature>
<dbReference type="Pfam" id="PF02493">
    <property type="entry name" value="MORN"/>
    <property type="match status" value="3"/>
</dbReference>
<dbReference type="Proteomes" id="UP001224775">
    <property type="component" value="Unassembled WGS sequence"/>
</dbReference>
<feature type="coiled-coil region" evidence="2">
    <location>
        <begin position="205"/>
        <end position="260"/>
    </location>
</feature>
<feature type="compositionally biased region" description="Basic and acidic residues" evidence="3">
    <location>
        <begin position="24"/>
        <end position="35"/>
    </location>
</feature>
<accession>A0AAD8YFQ9</accession>
<feature type="region of interest" description="Disordered" evidence="3">
    <location>
        <begin position="1"/>
        <end position="50"/>
    </location>
</feature>
<proteinExistence type="predicted"/>
<comment type="caution">
    <text evidence="4">The sequence shown here is derived from an EMBL/GenBank/DDBJ whole genome shotgun (WGS) entry which is preliminary data.</text>
</comment>
<feature type="compositionally biased region" description="Polar residues" evidence="3">
    <location>
        <begin position="169"/>
        <end position="187"/>
    </location>
</feature>
<feature type="region of interest" description="Disordered" evidence="3">
    <location>
        <begin position="812"/>
        <end position="844"/>
    </location>
</feature>
<feature type="region of interest" description="Disordered" evidence="3">
    <location>
        <begin position="67"/>
        <end position="100"/>
    </location>
</feature>
<dbReference type="PANTHER" id="PTHR43215:SF14">
    <property type="entry name" value="RADIAL SPOKE HEAD 1 HOMOLOG"/>
    <property type="match status" value="1"/>
</dbReference>
<feature type="compositionally biased region" description="Basic and acidic residues" evidence="3">
    <location>
        <begin position="705"/>
        <end position="749"/>
    </location>
</feature>
<feature type="compositionally biased region" description="Basic and acidic residues" evidence="3">
    <location>
        <begin position="597"/>
        <end position="624"/>
    </location>
</feature>
<evidence type="ECO:0000313" key="5">
    <source>
        <dbReference type="Proteomes" id="UP001224775"/>
    </source>
</evidence>
<feature type="coiled-coil region" evidence="2">
    <location>
        <begin position="122"/>
        <end position="163"/>
    </location>
</feature>
<sequence>MNMNILRRKSHAGENRDNSPISEMKQRNHPNRDDVSAADTAELSAESAERTNNSFFCRKAPIHIGDDVDMTEESGEASSVGSSSMARQRHNKPIHTRNGGENNVELLDLKAPAPMEPNEYTKEEYEDMIQEYEDEIVRLEKLNATLSANVAALYAENAAAEEELCHQGPETSATTRPSLGSKQTSMEMSPDEEYAPLDNDMILAEDQYLHEIAKHQKSNNKLKKQLDTQKKLVSKLSLHLKTSADKITALNKEIDEWKAKPENVINNNAEEAQEDPNEDVHQYQVQVIKNELISLQNLMIANAKAHRRDRQQMLEQYRNEDALWTSKLERPMDTMKRIIRSVTGDYNGGIIDTPIEDHFETKSSSTLEKQESTGNSGFNVLDSVTSLFGRNHCDEQIQSKVEIDEHPLSNEIKTFDVSRLKKTAVVVEESHDKVKQEECILADRIENNVDEYIALGQEEQVAVDDAGMDVAERECHRELRLSVIEAVGSSGDEDTEPMLKDEEHRVDDSAEDDTAIHEDSESVIQLAGKVSTNVTEAAAAFDEENDIQSGSDDECAEKASYVEEIDAAANEDAMQKEENKDEDKDQSSDEESMYDGFEGKYVAREGKGGLEHASDRKTDNKVGEADLTDSVANNTADISTDASQLKSDDSEAALTDSVANNTAEISADASQLKSDDTKVGEGNVILLPKHMPSAEDTPAPTQSIDVEKEDRSSPAELEKTYDQHRDEDKPITSNEDKGTSDDGKQDIKSISHYQDVISQFTLGDSSVSALSKHSKNSKHSFSRKQLFQREGLSCSDLFVDVVDDVFRSPEGRQVLVDSQNGRDPVPPYEPPTLPPERKKDAPHYKRGAKDGYYMYKSSSGNEYSGHWKSGRRHGYGMAKYRDGEVFHGDWRRGRRHGHGVLHLANRDVFDGDWDTNQKHGLGVYHWADGEVDISWYEKDARLESVRWNEDRRLAYLLDMKGSKKEQISLNKAAKIVKGWEKKAEVFDC</sequence>
<evidence type="ECO:0000256" key="2">
    <source>
        <dbReference type="SAM" id="Coils"/>
    </source>
</evidence>
<feature type="compositionally biased region" description="Basic and acidic residues" evidence="3">
    <location>
        <begin position="573"/>
        <end position="587"/>
    </location>
</feature>
<dbReference type="InterPro" id="IPR003409">
    <property type="entry name" value="MORN"/>
</dbReference>
<dbReference type="FunFam" id="2.20.110.10:FF:000002">
    <property type="entry name" value="Phosphatidylinositol 4-phosphate 5-kinase 8"/>
    <property type="match status" value="1"/>
</dbReference>
<protein>
    <submittedName>
        <fullName evidence="4">Uncharacterized protein</fullName>
    </submittedName>
</protein>
<feature type="compositionally biased region" description="Basic residues" evidence="3">
    <location>
        <begin position="1"/>
        <end position="10"/>
    </location>
</feature>
<keyword evidence="5" id="KW-1185">Reference proteome</keyword>
<dbReference type="Gene3D" id="2.20.110.10">
    <property type="entry name" value="Histone H3 K4-specific methyltransferase SET7/9 N-terminal domain"/>
    <property type="match status" value="2"/>
</dbReference>
<feature type="compositionally biased region" description="Pro residues" evidence="3">
    <location>
        <begin position="824"/>
        <end position="834"/>
    </location>
</feature>
<dbReference type="SMART" id="SM00698">
    <property type="entry name" value="MORN"/>
    <property type="match status" value="3"/>
</dbReference>
<keyword evidence="2" id="KW-0175">Coiled coil</keyword>
<feature type="compositionally biased region" description="Acidic residues" evidence="3">
    <location>
        <begin position="541"/>
        <end position="555"/>
    </location>
</feature>
<organism evidence="4 5">
    <name type="scientific">Skeletonema marinoi</name>
    <dbReference type="NCBI Taxonomy" id="267567"/>
    <lineage>
        <taxon>Eukaryota</taxon>
        <taxon>Sar</taxon>
        <taxon>Stramenopiles</taxon>
        <taxon>Ochrophyta</taxon>
        <taxon>Bacillariophyta</taxon>
        <taxon>Coscinodiscophyceae</taxon>
        <taxon>Thalassiosirophycidae</taxon>
        <taxon>Thalassiosirales</taxon>
        <taxon>Skeletonemataceae</taxon>
        <taxon>Skeletonema</taxon>
        <taxon>Skeletonema marinoi-dohrnii complex</taxon>
    </lineage>
</organism>
<feature type="compositionally biased region" description="Basic and acidic residues" evidence="3">
    <location>
        <begin position="497"/>
        <end position="516"/>
    </location>
</feature>
<feature type="region of interest" description="Disordered" evidence="3">
    <location>
        <begin position="488"/>
        <end position="516"/>
    </location>
</feature>
<dbReference type="AlphaFoldDB" id="A0AAD8YFQ9"/>